<organism evidence="1 2">
    <name type="scientific">Artemisia annua</name>
    <name type="common">Sweet wormwood</name>
    <dbReference type="NCBI Taxonomy" id="35608"/>
    <lineage>
        <taxon>Eukaryota</taxon>
        <taxon>Viridiplantae</taxon>
        <taxon>Streptophyta</taxon>
        <taxon>Embryophyta</taxon>
        <taxon>Tracheophyta</taxon>
        <taxon>Spermatophyta</taxon>
        <taxon>Magnoliopsida</taxon>
        <taxon>eudicotyledons</taxon>
        <taxon>Gunneridae</taxon>
        <taxon>Pentapetalae</taxon>
        <taxon>asterids</taxon>
        <taxon>campanulids</taxon>
        <taxon>Asterales</taxon>
        <taxon>Asteraceae</taxon>
        <taxon>Asteroideae</taxon>
        <taxon>Anthemideae</taxon>
        <taxon>Artemisiinae</taxon>
        <taxon>Artemisia</taxon>
    </lineage>
</organism>
<gene>
    <name evidence="1" type="ORF">CTI12_AA004610</name>
</gene>
<evidence type="ECO:0000313" key="2">
    <source>
        <dbReference type="Proteomes" id="UP000245207"/>
    </source>
</evidence>
<accession>A0A2U1QNQ9</accession>
<keyword evidence="1" id="KW-0548">Nucleotidyltransferase</keyword>
<evidence type="ECO:0000313" key="1">
    <source>
        <dbReference type="EMBL" id="PWA99646.1"/>
    </source>
</evidence>
<dbReference type="GO" id="GO:0003964">
    <property type="term" value="F:RNA-directed DNA polymerase activity"/>
    <property type="evidence" value="ECO:0007669"/>
    <property type="project" value="UniProtKB-KW"/>
</dbReference>
<reference evidence="1 2" key="1">
    <citation type="journal article" date="2018" name="Mol. Plant">
        <title>The genome of Artemisia annua provides insight into the evolution of Asteraceae family and artemisinin biosynthesis.</title>
        <authorList>
            <person name="Shen Q."/>
            <person name="Zhang L."/>
            <person name="Liao Z."/>
            <person name="Wang S."/>
            <person name="Yan T."/>
            <person name="Shi P."/>
            <person name="Liu M."/>
            <person name="Fu X."/>
            <person name="Pan Q."/>
            <person name="Wang Y."/>
            <person name="Lv Z."/>
            <person name="Lu X."/>
            <person name="Zhang F."/>
            <person name="Jiang W."/>
            <person name="Ma Y."/>
            <person name="Chen M."/>
            <person name="Hao X."/>
            <person name="Li L."/>
            <person name="Tang Y."/>
            <person name="Lv G."/>
            <person name="Zhou Y."/>
            <person name="Sun X."/>
            <person name="Brodelius P.E."/>
            <person name="Rose J.K.C."/>
            <person name="Tang K."/>
        </authorList>
    </citation>
    <scope>NUCLEOTIDE SEQUENCE [LARGE SCALE GENOMIC DNA]</scope>
    <source>
        <strain evidence="2">cv. Huhao1</strain>
        <tissue evidence="1">Leaf</tissue>
    </source>
</reference>
<dbReference type="EMBL" id="PKPP01000011">
    <property type="protein sequence ID" value="PWA99646.1"/>
    <property type="molecule type" value="Genomic_DNA"/>
</dbReference>
<dbReference type="PANTHER" id="PTHR33116">
    <property type="entry name" value="REVERSE TRANSCRIPTASE ZINC-BINDING DOMAIN-CONTAINING PROTEIN-RELATED-RELATED"/>
    <property type="match status" value="1"/>
</dbReference>
<protein>
    <submittedName>
        <fullName evidence="1">RNA-directed DNA polymerase</fullName>
    </submittedName>
</protein>
<dbReference type="PANTHER" id="PTHR33116:SF79">
    <property type="entry name" value="REVERSE TRANSCRIPTASE DOMAIN, ZINC FINGER, CCHC-TYPE-RELATED"/>
    <property type="match status" value="1"/>
</dbReference>
<proteinExistence type="predicted"/>
<keyword evidence="2" id="KW-1185">Reference proteome</keyword>
<dbReference type="Proteomes" id="UP000245207">
    <property type="component" value="Unassembled WGS sequence"/>
</dbReference>
<sequence>MAANGGSMLLAGVGSIYTPSLSEFYYIPSLTMNLSSVGHICNFGCDVRFSISDCFIQDGQTQEVIGTCCREGGIYVLDTFKDPSAVAASSVDLSLFWLNRSSSLHLTQSELIKLDPFDVENEQPPPVVTPIIIEILQEISTPTTTETHMLQMLLNLLLRLPIHLLKLSRVLFQVVDQSVIAETITLPFVPCALQIADVFTKPHSGPRFYFLTDKLSMFLDAAFAGTISLPFVPFALQITDVYTKPHSGPLFCFLTDKLSMFLDAALATSFPMRYLGVPVGCSMARCSNWNAITLSFASKLALWKARLLSVGGRLSLIKSVLGHLPTYYMSIYPMPVSFLKKLESMRNQFFLGGDSDDKKMSLVRWNRCLASKDLGGLGIGSIFGLNIGLLFKWIWRFFLSPSALWVKVIMKSIHGSLGGINDSSSHRFKHSTWGGILSSIKRVKLKGIDLLSYCVRKIGDGASTSFWEDTWCGNHALNSLVPRIYMLDTDRHCVVKDRVPFQDLCSNLRRHPRGARIEHVVLFEQGDSWRWTLNSASFSVASVRYLIDSKLLDTDANATCWIRYIPMKVNIFIWRLMLNKLPSRVNLDRRGIDVGSILLFVRWMLKQSTIFSSLFQAIGYGC</sequence>
<keyword evidence="1" id="KW-0808">Transferase</keyword>
<name>A0A2U1QNQ9_ARTAN</name>
<keyword evidence="1" id="KW-0695">RNA-directed DNA polymerase</keyword>
<comment type="caution">
    <text evidence="1">The sequence shown here is derived from an EMBL/GenBank/DDBJ whole genome shotgun (WGS) entry which is preliminary data.</text>
</comment>
<dbReference type="AlphaFoldDB" id="A0A2U1QNQ9"/>